<evidence type="ECO:0000256" key="5">
    <source>
        <dbReference type="ARBA" id="ARBA00023014"/>
    </source>
</evidence>
<dbReference type="InterPro" id="IPR039650">
    <property type="entry name" value="HdrA-like"/>
</dbReference>
<organism evidence="7 8">
    <name type="scientific">Chitinophaga nivalis</name>
    <dbReference type="NCBI Taxonomy" id="2991709"/>
    <lineage>
        <taxon>Bacteria</taxon>
        <taxon>Pseudomonadati</taxon>
        <taxon>Bacteroidota</taxon>
        <taxon>Chitinophagia</taxon>
        <taxon>Chitinophagales</taxon>
        <taxon>Chitinophagaceae</taxon>
        <taxon>Chitinophaga</taxon>
    </lineage>
</organism>
<keyword evidence="5" id="KW-0411">Iron-sulfur</keyword>
<comment type="caution">
    <text evidence="7">The sequence shown here is derived from an EMBL/GenBank/DDBJ whole genome shotgun (WGS) entry which is preliminary data.</text>
</comment>
<dbReference type="PANTHER" id="PTHR43498">
    <property type="entry name" value="FERREDOXIN:COB-COM HETERODISULFIDE REDUCTASE SUBUNIT A"/>
    <property type="match status" value="1"/>
</dbReference>
<protein>
    <submittedName>
        <fullName evidence="7">FAD-dependent oxidoreductase</fullName>
    </submittedName>
</protein>
<evidence type="ECO:0000256" key="1">
    <source>
        <dbReference type="ARBA" id="ARBA00022485"/>
    </source>
</evidence>
<dbReference type="RefSeq" id="WP_264729530.1">
    <property type="nucleotide sequence ID" value="NZ_JAPDNR010000001.1"/>
</dbReference>
<evidence type="ECO:0000259" key="6">
    <source>
        <dbReference type="Pfam" id="PF25275"/>
    </source>
</evidence>
<evidence type="ECO:0000256" key="2">
    <source>
        <dbReference type="ARBA" id="ARBA00022723"/>
    </source>
</evidence>
<feature type="domain" description="Golvesin/Xly CBD-like" evidence="6">
    <location>
        <begin position="531"/>
        <end position="665"/>
    </location>
</feature>
<keyword evidence="4" id="KW-0408">Iron</keyword>
<dbReference type="InterPro" id="IPR036188">
    <property type="entry name" value="FAD/NAD-bd_sf"/>
</dbReference>
<keyword evidence="8" id="KW-1185">Reference proteome</keyword>
<dbReference type="Proteomes" id="UP001207742">
    <property type="component" value="Unassembled WGS sequence"/>
</dbReference>
<evidence type="ECO:0000256" key="3">
    <source>
        <dbReference type="ARBA" id="ARBA00023002"/>
    </source>
</evidence>
<name>A0ABT3IJB2_9BACT</name>
<dbReference type="Gene3D" id="3.50.50.60">
    <property type="entry name" value="FAD/NAD(P)-binding domain"/>
    <property type="match status" value="1"/>
</dbReference>
<sequence length="668" mass="73623">MKSFFKQLFLLISGLTGNLIPVQAQTVREVDVCIYGATAAGVVAAYTAQQLHKTVLLIEPGRHLGGLTAGGLGYTDIGNKYAITGLSRDFYRRVGQHYGRLEQWIFEPHVATQILQQYLNRAGITVQYRYRLQSVSKTNGYITDISLQPTTDTAGLSPFQVKAKMFIDCSYEGDLMAGAGVTYTIGREANSQYTETYNGVQLRDIHQFPDSIDPYRVPGDPASGLLWGISADTLATKGSADQKVQAYNFRICLTKDSANRISVTRPLRYDSSRYELLLRVVRKLAPTSLAPLLKIDLMPNNKTDINNKGPFSTDMIGANYAYPEASYQTRRQLIQEHEDYTKGLLYFIGNDSRMPLHLRQEMLQWGYPKDEYTDNGNWTPQLYIREARRMVSDYVMTQANCEGRQKITDTAGMAAYTMDSHNCQRLVVKGMVKNEGDVQIGGFGPYPIAYRSIVPKSTEVKNLLVPVCLSASHIAYGSIRMEPVFMVLAQSAATAAVMCADSNRSVQQLNVTALQRELQNNPLADGSTPDILVDNDDTARVKLVGVWNRYTPVSYGPSAFTTVATATSPLKTARFTPLVKQAGSYHVYTYIPKIPGLAPAVEVNIFDSTTLRKQTIAPASVVVLGQTTGEWLDLGVVTLPAGTGSYVEISNNKAIGIVVADAVLLIKQ</sequence>
<evidence type="ECO:0000313" key="8">
    <source>
        <dbReference type="Proteomes" id="UP001207742"/>
    </source>
</evidence>
<dbReference type="Pfam" id="PF25275">
    <property type="entry name" value="Golvesin_C"/>
    <property type="match status" value="1"/>
</dbReference>
<dbReference type="Pfam" id="PF12831">
    <property type="entry name" value="FAD_oxidored"/>
    <property type="match status" value="1"/>
</dbReference>
<dbReference type="InterPro" id="IPR033803">
    <property type="entry name" value="CBD-like_Golvesin-Xly"/>
</dbReference>
<dbReference type="EMBL" id="JAPDNS010000001">
    <property type="protein sequence ID" value="MCW3484011.1"/>
    <property type="molecule type" value="Genomic_DNA"/>
</dbReference>
<keyword evidence="1" id="KW-0004">4Fe-4S</keyword>
<reference evidence="7 8" key="1">
    <citation type="submission" date="2022-10" db="EMBL/GenBank/DDBJ databases">
        <title>Chitinophaga nivalis PC15 sp. nov., isolated from Pyeongchang county, South Korea.</title>
        <authorList>
            <person name="Trinh H.N."/>
        </authorList>
    </citation>
    <scope>NUCLEOTIDE SEQUENCE [LARGE SCALE GENOMIC DNA]</scope>
    <source>
        <strain evidence="7 8">PC14</strain>
    </source>
</reference>
<proteinExistence type="predicted"/>
<keyword evidence="3" id="KW-0560">Oxidoreductase</keyword>
<gene>
    <name evidence="7" type="ORF">OL497_08910</name>
</gene>
<accession>A0ABT3IJB2</accession>
<keyword evidence="2" id="KW-0479">Metal-binding</keyword>
<evidence type="ECO:0000313" key="7">
    <source>
        <dbReference type="EMBL" id="MCW3484011.1"/>
    </source>
</evidence>
<dbReference type="PANTHER" id="PTHR43498:SF1">
    <property type="entry name" value="COB--COM HETERODISULFIDE REDUCTASE IRON-SULFUR SUBUNIT A"/>
    <property type="match status" value="1"/>
</dbReference>
<dbReference type="SUPFAM" id="SSF51905">
    <property type="entry name" value="FAD/NAD(P)-binding domain"/>
    <property type="match status" value="1"/>
</dbReference>
<evidence type="ECO:0000256" key="4">
    <source>
        <dbReference type="ARBA" id="ARBA00023004"/>
    </source>
</evidence>